<dbReference type="InterPro" id="IPR007698">
    <property type="entry name" value="AlaDH/PNT_NAD(H)-bd"/>
</dbReference>
<proteinExistence type="inferred from homology"/>
<evidence type="ECO:0000259" key="5">
    <source>
        <dbReference type="SMART" id="SM01002"/>
    </source>
</evidence>
<dbReference type="PROSITE" id="PS00837">
    <property type="entry name" value="ALADH_PNT_2"/>
    <property type="match status" value="1"/>
</dbReference>
<dbReference type="RefSeq" id="WP_125011678.1">
    <property type="nucleotide sequence ID" value="NZ_RQVR01000003.1"/>
</dbReference>
<evidence type="ECO:0000256" key="2">
    <source>
        <dbReference type="ARBA" id="ARBA00012897"/>
    </source>
</evidence>
<dbReference type="Proteomes" id="UP000271937">
    <property type="component" value="Unassembled WGS sequence"/>
</dbReference>
<dbReference type="InterPro" id="IPR007886">
    <property type="entry name" value="AlaDH/PNT_N"/>
</dbReference>
<dbReference type="EC" id="1.4.1.1" evidence="2"/>
<dbReference type="PANTHER" id="PTHR42795">
    <property type="entry name" value="ALANINE DEHYDROGENASE"/>
    <property type="match status" value="1"/>
</dbReference>
<dbReference type="Pfam" id="PF05222">
    <property type="entry name" value="AlaDh_PNT_N"/>
    <property type="match status" value="1"/>
</dbReference>
<keyword evidence="3" id="KW-0560">Oxidoreductase</keyword>
<evidence type="ECO:0000256" key="1">
    <source>
        <dbReference type="ARBA" id="ARBA00005689"/>
    </source>
</evidence>
<evidence type="ECO:0000256" key="3">
    <source>
        <dbReference type="ARBA" id="ARBA00023002"/>
    </source>
</evidence>
<reference evidence="7 8" key="1">
    <citation type="submission" date="2018-11" db="EMBL/GenBank/DDBJ databases">
        <title>Flavobacterium sp. nov., YIM 102600 draft genome.</title>
        <authorList>
            <person name="Li G."/>
            <person name="Jiang Y."/>
        </authorList>
    </citation>
    <scope>NUCLEOTIDE SEQUENCE [LARGE SCALE GENOMIC DNA]</scope>
    <source>
        <strain evidence="7 8">YIM 102600</strain>
    </source>
</reference>
<protein>
    <recommendedName>
        <fullName evidence="2">alanine dehydrogenase</fullName>
        <ecNumber evidence="2">1.4.1.1</ecNumber>
    </recommendedName>
</protein>
<dbReference type="InterPro" id="IPR008143">
    <property type="entry name" value="Ala_DH/PNT_CS2"/>
</dbReference>
<accession>A0A3P3WDZ1</accession>
<dbReference type="AlphaFoldDB" id="A0A3P3WDZ1"/>
<keyword evidence="8" id="KW-1185">Reference proteome</keyword>
<dbReference type="PANTHER" id="PTHR42795:SF1">
    <property type="entry name" value="ALANINE DEHYDROGENASE"/>
    <property type="match status" value="1"/>
</dbReference>
<evidence type="ECO:0000313" key="8">
    <source>
        <dbReference type="Proteomes" id="UP000271937"/>
    </source>
</evidence>
<dbReference type="SMART" id="SM01003">
    <property type="entry name" value="AlaDh_PNT_N"/>
    <property type="match status" value="1"/>
</dbReference>
<comment type="similarity">
    <text evidence="1">Belongs to the AlaDH/PNT family.</text>
</comment>
<keyword evidence="4" id="KW-0520">NAD</keyword>
<dbReference type="InterPro" id="IPR008141">
    <property type="entry name" value="Ala_DH"/>
</dbReference>
<dbReference type="OrthoDB" id="9804592at2"/>
<evidence type="ECO:0000256" key="4">
    <source>
        <dbReference type="ARBA" id="ARBA00023027"/>
    </source>
</evidence>
<dbReference type="GO" id="GO:0000286">
    <property type="term" value="F:alanine dehydrogenase activity"/>
    <property type="evidence" value="ECO:0007669"/>
    <property type="project" value="UniProtKB-EC"/>
</dbReference>
<dbReference type="SUPFAM" id="SSF52283">
    <property type="entry name" value="Formate/glycerate dehydrogenase catalytic domain-like"/>
    <property type="match status" value="1"/>
</dbReference>
<organism evidence="7 8">
    <name type="scientific">Flavobacterium macacae</name>
    <dbReference type="NCBI Taxonomy" id="2488993"/>
    <lineage>
        <taxon>Bacteria</taxon>
        <taxon>Pseudomonadati</taxon>
        <taxon>Bacteroidota</taxon>
        <taxon>Flavobacteriia</taxon>
        <taxon>Flavobacteriales</taxon>
        <taxon>Flavobacteriaceae</taxon>
        <taxon>Flavobacterium</taxon>
    </lineage>
</organism>
<dbReference type="SMART" id="SM01002">
    <property type="entry name" value="AlaDh_PNT_C"/>
    <property type="match status" value="1"/>
</dbReference>
<dbReference type="Gene3D" id="3.40.50.720">
    <property type="entry name" value="NAD(P)-binding Rossmann-like Domain"/>
    <property type="match status" value="2"/>
</dbReference>
<dbReference type="GO" id="GO:0005886">
    <property type="term" value="C:plasma membrane"/>
    <property type="evidence" value="ECO:0007669"/>
    <property type="project" value="TreeGrafter"/>
</dbReference>
<dbReference type="InterPro" id="IPR036291">
    <property type="entry name" value="NAD(P)-bd_dom_sf"/>
</dbReference>
<feature type="domain" description="Alanine dehydrogenase/pyridine nucleotide transhydrogenase NAD(H)-binding" evidence="5">
    <location>
        <begin position="176"/>
        <end position="323"/>
    </location>
</feature>
<evidence type="ECO:0000259" key="6">
    <source>
        <dbReference type="SMART" id="SM01003"/>
    </source>
</evidence>
<gene>
    <name evidence="7" type="ORF">EG849_03375</name>
</gene>
<evidence type="ECO:0000313" key="7">
    <source>
        <dbReference type="EMBL" id="RRJ93362.1"/>
    </source>
</evidence>
<dbReference type="SUPFAM" id="SSF51735">
    <property type="entry name" value="NAD(P)-binding Rossmann-fold domains"/>
    <property type="match status" value="1"/>
</dbReference>
<dbReference type="EMBL" id="RQVR01000003">
    <property type="protein sequence ID" value="RRJ93362.1"/>
    <property type="molecule type" value="Genomic_DNA"/>
</dbReference>
<name>A0A3P3WDZ1_9FLAO</name>
<comment type="caution">
    <text evidence="7">The sequence shown here is derived from an EMBL/GenBank/DDBJ whole genome shotgun (WGS) entry which is preliminary data.</text>
</comment>
<dbReference type="GO" id="GO:0042853">
    <property type="term" value="P:L-alanine catabolic process"/>
    <property type="evidence" value="ECO:0007669"/>
    <property type="project" value="InterPro"/>
</dbReference>
<dbReference type="Pfam" id="PF01262">
    <property type="entry name" value="AlaDh_PNT_C"/>
    <property type="match status" value="1"/>
</dbReference>
<dbReference type="CDD" id="cd05305">
    <property type="entry name" value="L-AlaDH"/>
    <property type="match status" value="1"/>
</dbReference>
<sequence>MSSFTPFTKQQLMPQEEKLEVANQKSDLFIGIPKESSFQERRICLTPDAVKSMVSHGHRILIEAGAGESSSYSDQEYSKAGAEITQDTKKVFGCPMILKVEPLTLSEIEMMNSSSLIISALQIKTRKKEYFEALAKKKITALAFEFIKDDDGSYPAVKSLSEIAGTGSILIAAELMINHQFGKGLLFGNITGVPPTEVVIIGAGTVAEFAARTAIGLGANVKVFDNSITKLRRLQNNLNQRIFTSTVQPNSLLKALRRCDVAIGAMKGKDRCPVMVTETMVEHMKKGAVIVDVSIDTGGCFETSEVTTHEKPTFIKSNVIHYCVPNIPSRYSKTASLSISNIITPYLLQIAEDGGIESAIRRHQGLRHGVYLYHGILTSKSIGDWFDLPGSDINLIVF</sequence>
<feature type="domain" description="Alanine dehydrogenase/pyridine nucleotide transhydrogenase N-terminal" evidence="6">
    <location>
        <begin position="31"/>
        <end position="164"/>
    </location>
</feature>